<evidence type="ECO:0000313" key="2">
    <source>
        <dbReference type="EMBL" id="MBB3116163.1"/>
    </source>
</evidence>
<protein>
    <recommendedName>
        <fullName evidence="4">Antitoxin</fullName>
    </recommendedName>
</protein>
<dbReference type="RefSeq" id="WP_010272940.1">
    <property type="nucleotide sequence ID" value="NZ_AENJ01000361.1"/>
</dbReference>
<organism evidence="2 3">
    <name type="scientific">Corynebacterium bovis DSM 20582 = CIP 54.80</name>
    <dbReference type="NCBI Taxonomy" id="927655"/>
    <lineage>
        <taxon>Bacteria</taxon>
        <taxon>Bacillati</taxon>
        <taxon>Actinomycetota</taxon>
        <taxon>Actinomycetes</taxon>
        <taxon>Mycobacteriales</taxon>
        <taxon>Corynebacteriaceae</taxon>
        <taxon>Corynebacterium</taxon>
    </lineage>
</organism>
<dbReference type="AlphaFoldDB" id="A0A8H9Y7T7"/>
<dbReference type="Proteomes" id="UP000612712">
    <property type="component" value="Unassembled WGS sequence"/>
</dbReference>
<reference evidence="2" key="1">
    <citation type="submission" date="2020-08" db="EMBL/GenBank/DDBJ databases">
        <title>Sequencing the genomes of 1000 actinobacteria strains.</title>
        <authorList>
            <person name="Klenk H.-P."/>
        </authorList>
    </citation>
    <scope>NUCLEOTIDE SEQUENCE</scope>
    <source>
        <strain evidence="2">DSM 20582</strain>
    </source>
</reference>
<accession>A0A8H9Y7T7</accession>
<comment type="caution">
    <text evidence="2">The sequence shown here is derived from an EMBL/GenBank/DDBJ whole genome shotgun (WGS) entry which is preliminary data.</text>
</comment>
<dbReference type="GeneID" id="60809456"/>
<gene>
    <name evidence="2" type="ORF">FHU32_001390</name>
</gene>
<evidence type="ECO:0000313" key="3">
    <source>
        <dbReference type="Proteomes" id="UP000612712"/>
    </source>
</evidence>
<sequence length="62" mass="6442">MGFMDKAKDAVTGNRETIEQKAGEAIDSKLDGDKAGKAKDALKTGLDKLSGQGSDDAANDEN</sequence>
<evidence type="ECO:0008006" key="4">
    <source>
        <dbReference type="Google" id="ProtNLM"/>
    </source>
</evidence>
<evidence type="ECO:0000256" key="1">
    <source>
        <dbReference type="SAM" id="MobiDB-lite"/>
    </source>
</evidence>
<proteinExistence type="predicted"/>
<dbReference type="EMBL" id="JACHWT010000005">
    <property type="protein sequence ID" value="MBB3116163.1"/>
    <property type="molecule type" value="Genomic_DNA"/>
</dbReference>
<feature type="compositionally biased region" description="Basic and acidic residues" evidence="1">
    <location>
        <begin position="16"/>
        <end position="35"/>
    </location>
</feature>
<name>A0A8H9Y7T7_9CORY</name>
<feature type="region of interest" description="Disordered" evidence="1">
    <location>
        <begin position="1"/>
        <end position="35"/>
    </location>
</feature>